<dbReference type="GO" id="GO:0004803">
    <property type="term" value="F:transposase activity"/>
    <property type="evidence" value="ECO:0007669"/>
    <property type="project" value="InterPro"/>
</dbReference>
<organism evidence="2 3">
    <name type="scientific">Massilia timonae CCUG 45783</name>
    <dbReference type="NCBI Taxonomy" id="883126"/>
    <lineage>
        <taxon>Bacteria</taxon>
        <taxon>Pseudomonadati</taxon>
        <taxon>Pseudomonadota</taxon>
        <taxon>Betaproteobacteria</taxon>
        <taxon>Burkholderiales</taxon>
        <taxon>Oxalobacteraceae</taxon>
        <taxon>Telluria group</taxon>
        <taxon>Massilia</taxon>
    </lineage>
</organism>
<evidence type="ECO:0008006" key="4">
    <source>
        <dbReference type="Google" id="ProtNLM"/>
    </source>
</evidence>
<comment type="caution">
    <text evidence="2">The sequence shown here is derived from an EMBL/GenBank/DDBJ whole genome shotgun (WGS) entry which is preliminary data.</text>
</comment>
<reference evidence="2 3" key="1">
    <citation type="submission" date="2012-09" db="EMBL/GenBank/DDBJ databases">
        <title>The Genome Sequence of Massilia timonae CCUG 45783.</title>
        <authorList>
            <consortium name="The Broad Institute Genome Sequencing Platform"/>
            <person name="Earl A."/>
            <person name="Ward D."/>
            <person name="Feldgarden M."/>
            <person name="Gevers D."/>
            <person name="Huys G."/>
            <person name="Walker B."/>
            <person name="Young S.K."/>
            <person name="Zeng Q."/>
            <person name="Gargeya S."/>
            <person name="Fitzgerald M."/>
            <person name="Haas B."/>
            <person name="Abouelleil A."/>
            <person name="Alvarado L."/>
            <person name="Arachchi H.M."/>
            <person name="Berlin A.M."/>
            <person name="Chapman S.B."/>
            <person name="Goldberg J."/>
            <person name="Griggs A."/>
            <person name="Gujja S."/>
            <person name="Hansen M."/>
            <person name="Howarth C."/>
            <person name="Imamovic A."/>
            <person name="Larimer J."/>
            <person name="McCowen C."/>
            <person name="Montmayeur A."/>
            <person name="Murphy C."/>
            <person name="Neiman D."/>
            <person name="Pearson M."/>
            <person name="Priest M."/>
            <person name="Roberts A."/>
            <person name="Saif S."/>
            <person name="Shea T."/>
            <person name="Sisk P."/>
            <person name="Sykes S."/>
            <person name="Wortman J."/>
            <person name="Nusbaum C."/>
            <person name="Birren B."/>
        </authorList>
    </citation>
    <scope>NUCLEOTIDE SEQUENCE [LARGE SCALE GENOMIC DNA]</scope>
    <source>
        <strain evidence="2 3">CCUG 45783</strain>
    </source>
</reference>
<dbReference type="AlphaFoldDB" id="K9DR33"/>
<proteinExistence type="predicted"/>
<feature type="coiled-coil region" evidence="1">
    <location>
        <begin position="69"/>
        <end position="96"/>
    </location>
</feature>
<dbReference type="Gene3D" id="1.10.10.60">
    <property type="entry name" value="Homeodomain-like"/>
    <property type="match status" value="1"/>
</dbReference>
<name>K9DR33_9BURK</name>
<protein>
    <recommendedName>
        <fullName evidence="4">Transposase</fullName>
    </recommendedName>
</protein>
<evidence type="ECO:0000313" key="3">
    <source>
        <dbReference type="Proteomes" id="UP000009874"/>
    </source>
</evidence>
<dbReference type="RefSeq" id="WP_005671221.1">
    <property type="nucleotide sequence ID" value="NZ_JH992926.1"/>
</dbReference>
<dbReference type="InterPro" id="IPR009057">
    <property type="entry name" value="Homeodomain-like_sf"/>
</dbReference>
<evidence type="ECO:0000256" key="1">
    <source>
        <dbReference type="SAM" id="Coils"/>
    </source>
</evidence>
<dbReference type="GO" id="GO:0003677">
    <property type="term" value="F:DNA binding"/>
    <property type="evidence" value="ECO:0007669"/>
    <property type="project" value="InterPro"/>
</dbReference>
<dbReference type="InterPro" id="IPR002514">
    <property type="entry name" value="Transposase_8"/>
</dbReference>
<dbReference type="HOGENOM" id="CLU_027402_33_2_4"/>
<keyword evidence="1" id="KW-0175">Coiled coil</keyword>
<dbReference type="SUPFAM" id="SSF46689">
    <property type="entry name" value="Homeodomain-like"/>
    <property type="match status" value="1"/>
</dbReference>
<accession>K9DR33</accession>
<dbReference type="Pfam" id="PF01527">
    <property type="entry name" value="HTH_Tnp_1"/>
    <property type="match status" value="1"/>
</dbReference>
<gene>
    <name evidence="2" type="ORF">HMPREF9710_05031</name>
</gene>
<dbReference type="eggNOG" id="COG2963">
    <property type="taxonomic scope" value="Bacteria"/>
</dbReference>
<dbReference type="GO" id="GO:0006313">
    <property type="term" value="P:DNA transposition"/>
    <property type="evidence" value="ECO:0007669"/>
    <property type="project" value="InterPro"/>
</dbReference>
<keyword evidence="3" id="KW-1185">Reference proteome</keyword>
<dbReference type="Proteomes" id="UP000009874">
    <property type="component" value="Unassembled WGS sequence"/>
</dbReference>
<sequence length="105" mass="11919">MDDTKTPAAKRTIHTSDFKKRAVARLKQEGNATALALELGVPRNQLYKWAKRLEEAGTDKAFKGPGRPAGVEEDELAKLRRENERLKLENTILKKAEAYFARRKP</sequence>
<dbReference type="OrthoDB" id="9803878at2"/>
<evidence type="ECO:0000313" key="2">
    <source>
        <dbReference type="EMBL" id="EKU79835.1"/>
    </source>
</evidence>
<dbReference type="EMBL" id="AGZI01000063">
    <property type="protein sequence ID" value="EKU79835.1"/>
    <property type="molecule type" value="Genomic_DNA"/>
</dbReference>